<dbReference type="SUPFAM" id="SSF53448">
    <property type="entry name" value="Nucleotide-diphospho-sugar transferases"/>
    <property type="match status" value="1"/>
</dbReference>
<gene>
    <name evidence="2" type="ORF">ACFFGN_26715</name>
</gene>
<dbReference type="Pfam" id="PF00248">
    <property type="entry name" value="Aldo_ket_red"/>
    <property type="match status" value="1"/>
</dbReference>
<dbReference type="InterPro" id="IPR003329">
    <property type="entry name" value="Cytidylyl_trans"/>
</dbReference>
<proteinExistence type="predicted"/>
<keyword evidence="3" id="KW-1185">Reference proteome</keyword>
<protein>
    <submittedName>
        <fullName evidence="2">Aldo/keto reductase</fullName>
    </submittedName>
</protein>
<name>A0ABV6QST5_9ACTN</name>
<dbReference type="PANTHER" id="PTHR43312">
    <property type="entry name" value="D-THREO-ALDOSE 1-DEHYDROGENASE"/>
    <property type="match status" value="1"/>
</dbReference>
<dbReference type="EMBL" id="JBHLTC010000035">
    <property type="protein sequence ID" value="MFC0627695.1"/>
    <property type="molecule type" value="Genomic_DNA"/>
</dbReference>
<evidence type="ECO:0000259" key="1">
    <source>
        <dbReference type="Pfam" id="PF00248"/>
    </source>
</evidence>
<evidence type="ECO:0000313" key="3">
    <source>
        <dbReference type="Proteomes" id="UP001589890"/>
    </source>
</evidence>
<dbReference type="SUPFAM" id="SSF51430">
    <property type="entry name" value="NAD(P)-linked oxidoreductase"/>
    <property type="match status" value="1"/>
</dbReference>
<reference evidence="2 3" key="1">
    <citation type="submission" date="2024-09" db="EMBL/GenBank/DDBJ databases">
        <authorList>
            <person name="Sun Q."/>
            <person name="Mori K."/>
        </authorList>
    </citation>
    <scope>NUCLEOTIDE SEQUENCE [LARGE SCALE GENOMIC DNA]</scope>
    <source>
        <strain evidence="2 3">CGMCC 1.15906</strain>
    </source>
</reference>
<dbReference type="Gene3D" id="3.90.550.10">
    <property type="entry name" value="Spore Coat Polysaccharide Biosynthesis Protein SpsA, Chain A"/>
    <property type="match status" value="1"/>
</dbReference>
<accession>A0ABV6QST5</accession>
<dbReference type="Pfam" id="PF02348">
    <property type="entry name" value="CTP_transf_3"/>
    <property type="match status" value="1"/>
</dbReference>
<organism evidence="2 3">
    <name type="scientific">Kribbella deserti</name>
    <dbReference type="NCBI Taxonomy" id="1926257"/>
    <lineage>
        <taxon>Bacteria</taxon>
        <taxon>Bacillati</taxon>
        <taxon>Actinomycetota</taxon>
        <taxon>Actinomycetes</taxon>
        <taxon>Propionibacteriales</taxon>
        <taxon>Kribbellaceae</taxon>
        <taxon>Kribbella</taxon>
    </lineage>
</organism>
<comment type="caution">
    <text evidence="2">The sequence shown here is derived from an EMBL/GenBank/DDBJ whole genome shotgun (WGS) entry which is preliminary data.</text>
</comment>
<sequence length="549" mass="59377">MSIRVVIQSRLSSSRLPGKALLTIAGQPMVVLAARRVARSGIPVVVATSSEPEDDAIAQVAADYGVTAVRGSLEDPLARFMVATEGMADDDIVVRLTADNVVPDADLVTELVELMQAAGAGYVRVGGPGAAVPYGVAAEAFPARLLREADREAVDRADREHVTPYIRRVAGDKLINPADLPENWGSLRCTVDALDDYDRVWRLFEADPDPVGVSWRELCSRLDTTGLGRLRVRRKNVIEQGPYLLGTVQLGLEYGAANTKGLPSDTEAYQILNTAADVGVTHLDTARAYGDSEKRIGTSLARGLGERLGVVTKLRPLDDVPADAPAGWARAALDASVAESLRNLRAGKIDALLLHRTRDLYKGGTAIRDGLRELRENGIVTLTGVSVMTPVELIKVLSDPEVGYVQLPFNLVDTRWVTPEVTAALVARPDVVITVRSVFLQGLLVGGDSARWPVIEGVDADYSVQIRKTVDDLVADFGRANAADLCLAYVLGHEWVTSVVLGADTPEQVREQAELIRHKPVTREQMREVRARLGHLPEALVDPAQWKQS</sequence>
<dbReference type="InterPro" id="IPR023210">
    <property type="entry name" value="NADP_OxRdtase_dom"/>
</dbReference>
<dbReference type="RefSeq" id="WP_380052738.1">
    <property type="nucleotide sequence ID" value="NZ_JBHLTC010000035.1"/>
</dbReference>
<dbReference type="PANTHER" id="PTHR43312:SF1">
    <property type="entry name" value="NADP-DEPENDENT OXIDOREDUCTASE DOMAIN-CONTAINING PROTEIN"/>
    <property type="match status" value="1"/>
</dbReference>
<evidence type="ECO:0000313" key="2">
    <source>
        <dbReference type="EMBL" id="MFC0627695.1"/>
    </source>
</evidence>
<dbReference type="Gene3D" id="3.20.20.100">
    <property type="entry name" value="NADP-dependent oxidoreductase domain"/>
    <property type="match status" value="1"/>
</dbReference>
<dbReference type="InterPro" id="IPR029044">
    <property type="entry name" value="Nucleotide-diphossugar_trans"/>
</dbReference>
<feature type="domain" description="NADP-dependent oxidoreductase" evidence="1">
    <location>
        <begin position="245"/>
        <end position="531"/>
    </location>
</feature>
<dbReference type="Proteomes" id="UP001589890">
    <property type="component" value="Unassembled WGS sequence"/>
</dbReference>
<dbReference type="CDD" id="cd19097">
    <property type="entry name" value="AKR_unchar"/>
    <property type="match status" value="1"/>
</dbReference>
<dbReference type="InterPro" id="IPR053135">
    <property type="entry name" value="AKR2_Oxidoreductase"/>
</dbReference>
<dbReference type="InterPro" id="IPR036812">
    <property type="entry name" value="NAD(P)_OxRdtase_dom_sf"/>
</dbReference>